<feature type="region of interest" description="Disordered" evidence="4">
    <location>
        <begin position="658"/>
        <end position="703"/>
    </location>
</feature>
<dbReference type="PANTHER" id="PTHR13170">
    <property type="entry name" value="O-GLCNACASE"/>
    <property type="match status" value="1"/>
</dbReference>
<dbReference type="Gene3D" id="3.30.379.10">
    <property type="entry name" value="Chitobiase/beta-hexosaminidase domain 2-like"/>
    <property type="match status" value="1"/>
</dbReference>
<name>A0A917ZDU8_9ACTN</name>
<evidence type="ECO:0000256" key="3">
    <source>
        <dbReference type="PROSITE-ProRule" id="PRU01353"/>
    </source>
</evidence>
<evidence type="ECO:0008006" key="10">
    <source>
        <dbReference type="Google" id="ProtNLM"/>
    </source>
</evidence>
<keyword evidence="5" id="KW-0732">Signal</keyword>
<gene>
    <name evidence="8" type="ORF">GCM10012280_04190</name>
</gene>
<dbReference type="PROSITE" id="PS52009">
    <property type="entry name" value="GH84"/>
    <property type="match status" value="1"/>
</dbReference>
<dbReference type="Gene3D" id="1.20.58.460">
    <property type="entry name" value="Hyaluronidase post-catalytic domain-like"/>
    <property type="match status" value="1"/>
</dbReference>
<evidence type="ECO:0000256" key="4">
    <source>
        <dbReference type="SAM" id="MobiDB-lite"/>
    </source>
</evidence>
<dbReference type="PROSITE" id="PS50022">
    <property type="entry name" value="FA58C_3"/>
    <property type="match status" value="1"/>
</dbReference>
<dbReference type="GO" id="GO:1901135">
    <property type="term" value="P:carbohydrate derivative metabolic process"/>
    <property type="evidence" value="ECO:0007669"/>
    <property type="project" value="UniProtKB-ARBA"/>
</dbReference>
<dbReference type="PROSITE" id="PS51318">
    <property type="entry name" value="TAT"/>
    <property type="match status" value="1"/>
</dbReference>
<dbReference type="GO" id="GO:0015929">
    <property type="term" value="F:hexosaminidase activity"/>
    <property type="evidence" value="ECO:0007669"/>
    <property type="project" value="UniProtKB-ARBA"/>
</dbReference>
<reference evidence="8" key="2">
    <citation type="submission" date="2020-09" db="EMBL/GenBank/DDBJ databases">
        <authorList>
            <person name="Sun Q."/>
            <person name="Zhou Y."/>
        </authorList>
    </citation>
    <scope>NUCLEOTIDE SEQUENCE</scope>
    <source>
        <strain evidence="8">CGMCC 4.7201</strain>
    </source>
</reference>
<dbReference type="EMBL" id="BMMS01000001">
    <property type="protein sequence ID" value="GGO80986.1"/>
    <property type="molecule type" value="Genomic_DNA"/>
</dbReference>
<feature type="domain" description="F5/8 type C" evidence="6">
    <location>
        <begin position="898"/>
        <end position="1033"/>
    </location>
</feature>
<dbReference type="Pfam" id="PF00754">
    <property type="entry name" value="F5_F8_type_C"/>
    <property type="match status" value="1"/>
</dbReference>
<accession>A0A917ZDU8</accession>
<evidence type="ECO:0000313" key="8">
    <source>
        <dbReference type="EMBL" id="GGO80986.1"/>
    </source>
</evidence>
<dbReference type="AlphaFoldDB" id="A0A917ZDU8"/>
<feature type="chain" id="PRO_5037010303" description="Hyaluronidase" evidence="5">
    <location>
        <begin position="31"/>
        <end position="1035"/>
    </location>
</feature>
<keyword evidence="9" id="KW-1185">Reference proteome</keyword>
<dbReference type="InterPro" id="IPR008979">
    <property type="entry name" value="Galactose-bd-like_sf"/>
</dbReference>
<dbReference type="PANTHER" id="PTHR13170:SF16">
    <property type="entry name" value="PROTEIN O-GLCNACASE"/>
    <property type="match status" value="1"/>
</dbReference>
<organism evidence="8 9">
    <name type="scientific">Wenjunlia tyrosinilytica</name>
    <dbReference type="NCBI Taxonomy" id="1544741"/>
    <lineage>
        <taxon>Bacteria</taxon>
        <taxon>Bacillati</taxon>
        <taxon>Actinomycetota</taxon>
        <taxon>Actinomycetes</taxon>
        <taxon>Kitasatosporales</taxon>
        <taxon>Streptomycetaceae</taxon>
        <taxon>Wenjunlia</taxon>
    </lineage>
</organism>
<dbReference type="GO" id="GO:0005975">
    <property type="term" value="P:carbohydrate metabolic process"/>
    <property type="evidence" value="ECO:0007669"/>
    <property type="project" value="UniProtKB-ARBA"/>
</dbReference>
<dbReference type="RefSeq" id="WP_189129680.1">
    <property type="nucleotide sequence ID" value="NZ_BMMS01000001.1"/>
</dbReference>
<dbReference type="SUPFAM" id="SSF51445">
    <property type="entry name" value="(Trans)glycosidases"/>
    <property type="match status" value="1"/>
</dbReference>
<evidence type="ECO:0000259" key="7">
    <source>
        <dbReference type="PROSITE" id="PS52009"/>
    </source>
</evidence>
<dbReference type="Gene3D" id="3.20.20.80">
    <property type="entry name" value="Glycosidases"/>
    <property type="match status" value="1"/>
</dbReference>
<comment type="similarity">
    <text evidence="3">Belongs to the glycosyl hydrolase 84 family.</text>
</comment>
<feature type="region of interest" description="Disordered" evidence="4">
    <location>
        <begin position="27"/>
        <end position="84"/>
    </location>
</feature>
<proteinExistence type="inferred from homology"/>
<evidence type="ECO:0000256" key="5">
    <source>
        <dbReference type="SAM" id="SignalP"/>
    </source>
</evidence>
<dbReference type="InterPro" id="IPR015882">
    <property type="entry name" value="HEX_bac_N"/>
</dbReference>
<feature type="region of interest" description="Disordered" evidence="4">
    <location>
        <begin position="901"/>
        <end position="925"/>
    </location>
</feature>
<dbReference type="Pfam" id="PF21774">
    <property type="entry name" value="NagJ_C"/>
    <property type="match status" value="1"/>
</dbReference>
<reference evidence="8" key="1">
    <citation type="journal article" date="2014" name="Int. J. Syst. Evol. Microbiol.">
        <title>Complete genome sequence of Corynebacterium casei LMG S-19264T (=DSM 44701T), isolated from a smear-ripened cheese.</title>
        <authorList>
            <consortium name="US DOE Joint Genome Institute (JGI-PGF)"/>
            <person name="Walter F."/>
            <person name="Albersmeier A."/>
            <person name="Kalinowski J."/>
            <person name="Ruckert C."/>
        </authorList>
    </citation>
    <scope>NUCLEOTIDE SEQUENCE</scope>
    <source>
        <strain evidence="8">CGMCC 4.7201</strain>
    </source>
</reference>
<protein>
    <recommendedName>
        <fullName evidence="10">Hyaluronidase</fullName>
    </recommendedName>
</protein>
<feature type="active site" description="Proton donor" evidence="3">
    <location>
        <position position="320"/>
    </location>
</feature>
<dbReference type="Gene3D" id="2.60.120.260">
    <property type="entry name" value="Galactose-binding domain-like"/>
    <property type="match status" value="1"/>
</dbReference>
<sequence>MHIRRRRSVAAAGATALVAAVISGTPAAVAEPTAAPPRPAASPATSPAAPPAASPAASPGPDVRPQPQSLRRQGASVPVPRTATVFADPDADRYAVETIRSVLRSAGATSVRTAAPDGPVPASGLLVYVDGPGADRVLRSLKASKPADLPAGGYALATGRTGARDAVALSGADAEGTFHAAQTLRQLASHRSFPGVVVADWPSTPVRGTVEGFFGQPWTQARRLAQLDFLGRTKQNRYLYAPGDDPYRQAKWRAPYPRVQAARLRELAHRAARNHVVLAWAVSPGQQLCFWSDKDLDALTAKFESLWRLGVRAFQLQFADVSYDEWHCRADRIAYRTGPAAAAEAQAHVANEIAARLAARHRGAPALSVLPTEYYQDGRTPYRSALAKALAPGIEVAWTGVGVVPSTITGGEIARTREILGHPLVTMDNYPVNDFADDRVFLGPYTGRDPAVASTSAGLMANAMEEPLASRVALFTAADYAWNPGAYRPGPSWKAALREVGDGSDSHPGDGSADALSVLARNSASSALDRRESAYLVPLIDDFWTAYQRPGGDVSALRSAFEDMARAPRRLSGPLARELGPWLDQLGRYGEAGRTAVDMLTAQRRGDGAAAWKSQLALLRVKRELNRSRATVGEGVLGPFLERALSAANRWTGVNGDGRAASSSYDTVRPEVRGGRGAGAAADSDPATAYRPSGPGTLTMRFGTTRPLDKVTVLAGPAADSGTGTGTGTGTDHGTAAGPVPHAGVEAHVPGRGWRRLGGLRADWTELSARGAEADAIRLSWTSEAPAVHEIVPWFADTPAAQLTLQRSRVDVEIGGPSQTLDAELDATRADASKGKVAARAPKGMRVDAHGPVTLRRGGRVTVPVKVTVPKGTDPGDYSVPVRFDAGGRTVEEHVQVRAYPRTGGPDLARGGRAASSGDETPDFPAAAVTDGDPGTRWSSPVENDAWVQVELPKAARIGRVVLRWQDAHASSYEIRTSPDGRTWTTAATVRQGRGGTESVRMDAPGTRFVRVQGKQRATRYGYSLYSVQAYAVSR</sequence>
<dbReference type="Proteomes" id="UP000641932">
    <property type="component" value="Unassembled WGS sequence"/>
</dbReference>
<dbReference type="InterPro" id="IPR011496">
    <property type="entry name" value="O-GlcNAcase_cat"/>
</dbReference>
<feature type="domain" description="GH84" evidence="7">
    <location>
        <begin position="205"/>
        <end position="485"/>
    </location>
</feature>
<dbReference type="InterPro" id="IPR006311">
    <property type="entry name" value="TAT_signal"/>
</dbReference>
<dbReference type="SUPFAM" id="SSF140657">
    <property type="entry name" value="Hyaluronidase post-catalytic domain-like"/>
    <property type="match status" value="1"/>
</dbReference>
<evidence type="ECO:0000256" key="1">
    <source>
        <dbReference type="ARBA" id="ARBA00022801"/>
    </source>
</evidence>
<dbReference type="SUPFAM" id="SSF55545">
    <property type="entry name" value="beta-N-acetylhexosaminidase-like domain"/>
    <property type="match status" value="1"/>
</dbReference>
<dbReference type="InterPro" id="IPR029018">
    <property type="entry name" value="Hex-like_dom2"/>
</dbReference>
<evidence type="ECO:0000313" key="9">
    <source>
        <dbReference type="Proteomes" id="UP000641932"/>
    </source>
</evidence>
<dbReference type="InterPro" id="IPR049019">
    <property type="entry name" value="NagJ-like_helical"/>
</dbReference>
<dbReference type="InterPro" id="IPR017853">
    <property type="entry name" value="GH"/>
</dbReference>
<evidence type="ECO:0000256" key="2">
    <source>
        <dbReference type="ARBA" id="ARBA00023295"/>
    </source>
</evidence>
<dbReference type="Pfam" id="PF10633">
    <property type="entry name" value="NPCBM_assoc"/>
    <property type="match status" value="1"/>
</dbReference>
<dbReference type="InterPro" id="IPR051822">
    <property type="entry name" value="Glycosyl_Hydrolase_84"/>
</dbReference>
<dbReference type="Pfam" id="PF07555">
    <property type="entry name" value="NAGidase"/>
    <property type="match status" value="1"/>
</dbReference>
<dbReference type="Pfam" id="PF02838">
    <property type="entry name" value="Glyco_hydro_20b"/>
    <property type="match status" value="1"/>
</dbReference>
<feature type="signal peptide" evidence="5">
    <location>
        <begin position="1"/>
        <end position="30"/>
    </location>
</feature>
<dbReference type="InterPro" id="IPR000421">
    <property type="entry name" value="FA58C"/>
</dbReference>
<keyword evidence="1 3" id="KW-0378">Hydrolase</keyword>
<comment type="caution">
    <text evidence="8">The sequence shown here is derived from an EMBL/GenBank/DDBJ whole genome shotgun (WGS) entry which is preliminary data.</text>
</comment>
<dbReference type="InterPro" id="IPR018905">
    <property type="entry name" value="A-galactase_NEW3"/>
</dbReference>
<dbReference type="SUPFAM" id="SSF49785">
    <property type="entry name" value="Galactose-binding domain-like"/>
    <property type="match status" value="1"/>
</dbReference>
<keyword evidence="2 3" id="KW-0326">Glycosidase</keyword>
<evidence type="ECO:0000259" key="6">
    <source>
        <dbReference type="PROSITE" id="PS50022"/>
    </source>
</evidence>